<proteinExistence type="predicted"/>
<dbReference type="SUPFAM" id="SSF46955">
    <property type="entry name" value="Putative DNA-binding domain"/>
    <property type="match status" value="1"/>
</dbReference>
<comment type="caution">
    <text evidence="1">The sequence shown here is derived from an EMBL/GenBank/DDBJ whole genome shotgun (WGS) entry which is preliminary data.</text>
</comment>
<dbReference type="Gene3D" id="1.10.1660.10">
    <property type="match status" value="1"/>
</dbReference>
<dbReference type="InterPro" id="IPR009061">
    <property type="entry name" value="DNA-bd_dom_put_sf"/>
</dbReference>
<dbReference type="AlphaFoldDB" id="A0A0R2X4R4"/>
<name>A0A0R2X4R4_9BACT</name>
<protein>
    <recommendedName>
        <fullName evidence="3">HTH merR-type domain-containing protein</fullName>
    </recommendedName>
</protein>
<evidence type="ECO:0008006" key="3">
    <source>
        <dbReference type="Google" id="ProtNLM"/>
    </source>
</evidence>
<reference evidence="1 2" key="1">
    <citation type="submission" date="2015-10" db="EMBL/GenBank/DDBJ databases">
        <title>Metagenome-Assembled Genomes uncover a global brackish microbiome.</title>
        <authorList>
            <person name="Hugerth L.W."/>
            <person name="Larsson J."/>
            <person name="Alneberg J."/>
            <person name="Lindh M.V."/>
            <person name="Legrand C."/>
            <person name="Pinhassi J."/>
            <person name="Andersson A.F."/>
        </authorList>
    </citation>
    <scope>NUCLEOTIDE SEQUENCE [LARGE SCALE GENOMIC DNA]</scope>
    <source>
        <strain evidence="1">BACL9 MAG-120820-bin42</strain>
    </source>
</reference>
<organism evidence="1 2">
    <name type="scientific">Verrucomicrobia subdivision 6 bacterium BACL9 MAG-120820-bin42</name>
    <dbReference type="NCBI Taxonomy" id="1655634"/>
    <lineage>
        <taxon>Bacteria</taxon>
        <taxon>Pseudomonadati</taxon>
        <taxon>Verrucomicrobiota</taxon>
        <taxon>Verrucomicrobiia</taxon>
        <taxon>Verrucomicrobiales</taxon>
        <taxon>Verrucomicrobia subdivision 6</taxon>
    </lineage>
</organism>
<dbReference type="EMBL" id="LIDM01000416">
    <property type="protein sequence ID" value="KRP30975.1"/>
    <property type="molecule type" value="Genomic_DNA"/>
</dbReference>
<accession>A0A0R2X4R4</accession>
<evidence type="ECO:0000313" key="2">
    <source>
        <dbReference type="Proteomes" id="UP000051557"/>
    </source>
</evidence>
<gene>
    <name evidence="1" type="ORF">ABS32_07935</name>
</gene>
<dbReference type="Proteomes" id="UP000051557">
    <property type="component" value="Unassembled WGS sequence"/>
</dbReference>
<evidence type="ECO:0000313" key="1">
    <source>
        <dbReference type="EMBL" id="KRP30975.1"/>
    </source>
</evidence>
<sequence length="92" mass="10243">MWKKMPELARLAETTEELVREYCAMGLLGEEGREMGTGSSFGEGSLFLVRRIEQLRIEYGVSPAGAGLVLDLAARVEELENEIRSLREALGR</sequence>